<dbReference type="EMBL" id="LAZR01001653">
    <property type="protein sequence ID" value="KKN41345.1"/>
    <property type="molecule type" value="Genomic_DNA"/>
</dbReference>
<name>A0A0F9QBI1_9ZZZZ</name>
<sequence>MEFVARMARKVGVALGKPIVVRDPREVAILDELVRQERTSIAAFNATQKKRAGEALQRLGLFNGYASGRIERRQDGSYLVHKG</sequence>
<accession>A0A0F9QBI1</accession>
<gene>
    <name evidence="1" type="ORF">LCGC14_0724270</name>
</gene>
<proteinExistence type="predicted"/>
<protein>
    <submittedName>
        <fullName evidence="1">Uncharacterized protein</fullName>
    </submittedName>
</protein>
<reference evidence="1" key="1">
    <citation type="journal article" date="2015" name="Nature">
        <title>Complex archaea that bridge the gap between prokaryotes and eukaryotes.</title>
        <authorList>
            <person name="Spang A."/>
            <person name="Saw J.H."/>
            <person name="Jorgensen S.L."/>
            <person name="Zaremba-Niedzwiedzka K."/>
            <person name="Martijn J."/>
            <person name="Lind A.E."/>
            <person name="van Eijk R."/>
            <person name="Schleper C."/>
            <person name="Guy L."/>
            <person name="Ettema T.J."/>
        </authorList>
    </citation>
    <scope>NUCLEOTIDE SEQUENCE</scope>
</reference>
<evidence type="ECO:0000313" key="1">
    <source>
        <dbReference type="EMBL" id="KKN41345.1"/>
    </source>
</evidence>
<comment type="caution">
    <text evidence="1">The sequence shown here is derived from an EMBL/GenBank/DDBJ whole genome shotgun (WGS) entry which is preliminary data.</text>
</comment>
<dbReference type="AlphaFoldDB" id="A0A0F9QBI1"/>
<organism evidence="1">
    <name type="scientific">marine sediment metagenome</name>
    <dbReference type="NCBI Taxonomy" id="412755"/>
    <lineage>
        <taxon>unclassified sequences</taxon>
        <taxon>metagenomes</taxon>
        <taxon>ecological metagenomes</taxon>
    </lineage>
</organism>